<feature type="non-terminal residue" evidence="3">
    <location>
        <position position="448"/>
    </location>
</feature>
<feature type="transmembrane region" description="Helical" evidence="1">
    <location>
        <begin position="349"/>
        <end position="373"/>
    </location>
</feature>
<dbReference type="AlphaFoldDB" id="L8I5C6"/>
<dbReference type="InterPro" id="IPR027272">
    <property type="entry name" value="Piezo"/>
</dbReference>
<organism evidence="3 4">
    <name type="scientific">Bos mutus</name>
    <name type="common">wild yak</name>
    <dbReference type="NCBI Taxonomy" id="72004"/>
    <lineage>
        <taxon>Eukaryota</taxon>
        <taxon>Metazoa</taxon>
        <taxon>Chordata</taxon>
        <taxon>Craniata</taxon>
        <taxon>Vertebrata</taxon>
        <taxon>Euteleostomi</taxon>
        <taxon>Mammalia</taxon>
        <taxon>Eutheria</taxon>
        <taxon>Laurasiatheria</taxon>
        <taxon>Artiodactyla</taxon>
        <taxon>Ruminantia</taxon>
        <taxon>Pecora</taxon>
        <taxon>Bovidae</taxon>
        <taxon>Bovinae</taxon>
        <taxon>Bos</taxon>
    </lineage>
</organism>
<dbReference type="Proteomes" id="UP000011080">
    <property type="component" value="Unassembled WGS sequence"/>
</dbReference>
<sequence length="448" mass="49957">DLRGEKATEAKGTREEWVLKVAAFTSSLKGVLEPFFPTTWKVLVTLLPGAAGGKRLPIMWVGVVSPRMISPSMTSAVYFGAFLGLGSWWACGRALSTVAFSTLCVFMAIFTAGHLGGLYLYQLPFFQNCVPPDDIYARLLGMTALIRTNHTGFWKLHLHPGLSWPEIVNPLILLLSYYTLILLLQQQALQPGVSCPERTGTIYSPARHRGKQADEHILTRVAGAGCMGVPQASLLRAWPVNLARSLSVMGTLSTHPPPARQGLHFPWGPQGIDVEQGSPTQWSWRPQEEGKSGESLIRFPSPVLTSFWERGSQQHRQICYQEPPSLVLQRVPRTFCPTRHSHVPALITMMVWSICFTGWPGCLLLLWACVIWMARDPCCLALRSIPFLVGYASLLIILSFMVGLHVSREELFPGVPGWLLTNLLYASVFWLLLWQRVSKSRRLVEEEA</sequence>
<dbReference type="PANTHER" id="PTHR47049:SF7">
    <property type="entry name" value="PIEZO-TYPE MECHANOSENSITIVE ION CHANNEL COMPONENT 2 ISOFORM X1"/>
    <property type="match status" value="1"/>
</dbReference>
<dbReference type="PANTHER" id="PTHR47049">
    <property type="entry name" value="PIEZO-TYPE MECHANOSENSITIVE ION CHANNEL HOMOLOG"/>
    <property type="match status" value="1"/>
</dbReference>
<dbReference type="GO" id="GO:0016020">
    <property type="term" value="C:membrane"/>
    <property type="evidence" value="ECO:0007669"/>
    <property type="project" value="InterPro"/>
</dbReference>
<feature type="non-terminal residue" evidence="3">
    <location>
        <position position="1"/>
    </location>
</feature>
<name>L8I5C6_9CETA</name>
<evidence type="ECO:0000259" key="2">
    <source>
        <dbReference type="Pfam" id="PF24871"/>
    </source>
</evidence>
<feature type="transmembrane region" description="Helical" evidence="1">
    <location>
        <begin position="98"/>
        <end position="121"/>
    </location>
</feature>
<feature type="transmembrane region" description="Helical" evidence="1">
    <location>
        <begin position="415"/>
        <end position="434"/>
    </location>
</feature>
<dbReference type="Pfam" id="PF24871">
    <property type="entry name" value="Piezo_TM1-24"/>
    <property type="match status" value="2"/>
</dbReference>
<feature type="domain" description="Piezo TM1-24" evidence="2">
    <location>
        <begin position="338"/>
        <end position="421"/>
    </location>
</feature>
<evidence type="ECO:0000313" key="4">
    <source>
        <dbReference type="Proteomes" id="UP000011080"/>
    </source>
</evidence>
<evidence type="ECO:0000313" key="3">
    <source>
        <dbReference type="EMBL" id="ELR51695.1"/>
    </source>
</evidence>
<dbReference type="EMBL" id="JH881913">
    <property type="protein sequence ID" value="ELR51695.1"/>
    <property type="molecule type" value="Genomic_DNA"/>
</dbReference>
<keyword evidence="1" id="KW-1133">Transmembrane helix</keyword>
<keyword evidence="1" id="KW-0472">Membrane</keyword>
<proteinExistence type="predicted"/>
<keyword evidence="1" id="KW-0812">Transmembrane</keyword>
<dbReference type="GO" id="GO:0008381">
    <property type="term" value="F:mechanosensitive monoatomic ion channel activity"/>
    <property type="evidence" value="ECO:0007669"/>
    <property type="project" value="InterPro"/>
</dbReference>
<evidence type="ECO:0000256" key="1">
    <source>
        <dbReference type="SAM" id="Phobius"/>
    </source>
</evidence>
<feature type="transmembrane region" description="Helical" evidence="1">
    <location>
        <begin position="69"/>
        <end position="91"/>
    </location>
</feature>
<dbReference type="InterPro" id="IPR056769">
    <property type="entry name" value="Piezo_TM1-24"/>
</dbReference>
<accession>L8I5C6</accession>
<gene>
    <name evidence="3" type="ORF">M91_09880</name>
</gene>
<protein>
    <recommendedName>
        <fullName evidence="2">Piezo TM1-24 domain-containing protein</fullName>
    </recommendedName>
</protein>
<feature type="transmembrane region" description="Helical" evidence="1">
    <location>
        <begin position="385"/>
        <end position="403"/>
    </location>
</feature>
<reference evidence="3 4" key="1">
    <citation type="journal article" date="2012" name="Nat. Genet.">
        <title>The yak genome and adaptation to life at high altitude.</title>
        <authorList>
            <person name="Qiu Q."/>
            <person name="Zhang G."/>
            <person name="Ma T."/>
            <person name="Qian W."/>
            <person name="Wang J."/>
            <person name="Ye Z."/>
            <person name="Cao C."/>
            <person name="Hu Q."/>
            <person name="Kim J."/>
            <person name="Larkin D.M."/>
            <person name="Auvil L."/>
            <person name="Capitanu B."/>
            <person name="Ma J."/>
            <person name="Lewin H.A."/>
            <person name="Qian X."/>
            <person name="Lang Y."/>
            <person name="Zhou R."/>
            <person name="Wang L."/>
            <person name="Wang K."/>
            <person name="Xia J."/>
            <person name="Liao S."/>
            <person name="Pan S."/>
            <person name="Lu X."/>
            <person name="Hou H."/>
            <person name="Wang Y."/>
            <person name="Zang X."/>
            <person name="Yin Y."/>
            <person name="Ma H."/>
            <person name="Zhang J."/>
            <person name="Wang Z."/>
            <person name="Zhang Y."/>
            <person name="Zhang D."/>
            <person name="Yonezawa T."/>
            <person name="Hasegawa M."/>
            <person name="Zhong Y."/>
            <person name="Liu W."/>
            <person name="Zhang Y."/>
            <person name="Huang Z."/>
            <person name="Zhang S."/>
            <person name="Long R."/>
            <person name="Yang H."/>
            <person name="Wang J."/>
            <person name="Lenstra J.A."/>
            <person name="Cooper D.N."/>
            <person name="Wu Y."/>
            <person name="Wang J."/>
            <person name="Shi P."/>
            <person name="Wang J."/>
            <person name="Liu J."/>
        </authorList>
    </citation>
    <scope>NUCLEOTIDE SEQUENCE [LARGE SCALE GENOMIC DNA]</scope>
    <source>
        <strain evidence="4">yakQH1</strain>
    </source>
</reference>
<feature type="domain" description="Piezo TM1-24" evidence="2">
    <location>
        <begin position="65"/>
        <end position="192"/>
    </location>
</feature>